<dbReference type="RefSeq" id="XP_013239193.1">
    <property type="nucleotide sequence ID" value="XM_013383739.1"/>
</dbReference>
<dbReference type="EMBL" id="JMKJ01000042">
    <property type="protein sequence ID" value="KGG52757.1"/>
    <property type="molecule type" value="Genomic_DNA"/>
</dbReference>
<organism evidence="1 2">
    <name type="scientific">Mitosporidium daphniae</name>
    <dbReference type="NCBI Taxonomy" id="1485682"/>
    <lineage>
        <taxon>Eukaryota</taxon>
        <taxon>Fungi</taxon>
        <taxon>Fungi incertae sedis</taxon>
        <taxon>Microsporidia</taxon>
        <taxon>Mitosporidium</taxon>
    </lineage>
</organism>
<dbReference type="Proteomes" id="UP000029725">
    <property type="component" value="Unassembled WGS sequence"/>
</dbReference>
<dbReference type="GeneID" id="25258349"/>
<evidence type="ECO:0000313" key="2">
    <source>
        <dbReference type="Proteomes" id="UP000029725"/>
    </source>
</evidence>
<feature type="non-terminal residue" evidence="1">
    <location>
        <position position="540"/>
    </location>
</feature>
<name>A0A098VUW6_9MICR</name>
<dbReference type="HOGENOM" id="CLU_504876_0_0_1"/>
<evidence type="ECO:0000313" key="1">
    <source>
        <dbReference type="EMBL" id="KGG52757.1"/>
    </source>
</evidence>
<accession>A0A098VUW6</accession>
<protein>
    <submittedName>
        <fullName evidence="1">Uncharacterized protein</fullName>
    </submittedName>
</protein>
<keyword evidence="2" id="KW-1185">Reference proteome</keyword>
<gene>
    <name evidence="1" type="ORF">DI09_138p10</name>
</gene>
<dbReference type="VEuPathDB" id="MicrosporidiaDB:DI09_138p10"/>
<sequence>MKDLLGAHLSLPVEQHISKLEARLSTIILEQKELFQEPDVLTEIRTCKTQPHDGLEAVFSKLQQESTSLSENIRNIQSAIVDLERQKAQVDGYAFLDEALESLIDVIENVPSISFPIARSRLSESMKILVQSKKAIHRLGECKYLSPAIAKMTTCIESLERFLLFEPQLAEEPLEDFVSWYQNVTCNCASILLLEHSFIPFSNQKRFVLEMKDQIESASLVELITKLCTCCENSLSNIKFIQLWIQKTLSKAGDDFADHDHATAEKYASLLMETSLALDGRKKDLIHIISSKLDDVFIEEDKIPFFSTLIAYQQKQCQLLKSSLLVIQEDHIPSIIQKIWSFSELFRKNYISWDILGIPISNSQSGSVSFDPVRSSLLSSFSSFEVSVKDSIKLTSNASINGASGWKPGDAMEPTLAKVIFQEATNWHLVVSSKNENPVLNIPIFIINGCHICYLLNIFIALAVGEYFPPSFIFSAKRSKESMSFPRILLPSTSSIQEAINAASSLPDVILNELVCVRIFPVKSWLPSAIKKAKWKQSEV</sequence>
<reference evidence="1 2" key="1">
    <citation type="submission" date="2014-04" db="EMBL/GenBank/DDBJ databases">
        <title>A new species of microsporidia sheds light on the evolution of extreme parasitism.</title>
        <authorList>
            <person name="Haag K.L."/>
            <person name="James T.Y."/>
            <person name="Larsson R."/>
            <person name="Schaer T.M."/>
            <person name="Refardt D."/>
            <person name="Pombert J.-F."/>
            <person name="Ebert D."/>
        </authorList>
    </citation>
    <scope>NUCLEOTIDE SEQUENCE [LARGE SCALE GENOMIC DNA]</scope>
    <source>
        <strain evidence="1 2">UGP3</strain>
        <tissue evidence="1">Spores</tissue>
    </source>
</reference>
<proteinExistence type="predicted"/>
<dbReference type="AlphaFoldDB" id="A0A098VUW6"/>
<comment type="caution">
    <text evidence="1">The sequence shown here is derived from an EMBL/GenBank/DDBJ whole genome shotgun (WGS) entry which is preliminary data.</text>
</comment>